<evidence type="ECO:0000256" key="6">
    <source>
        <dbReference type="HAMAP-Rule" id="MF_00479"/>
    </source>
</evidence>
<evidence type="ECO:0000256" key="1">
    <source>
        <dbReference type="ARBA" id="ARBA00022448"/>
    </source>
</evidence>
<evidence type="ECO:0000259" key="7">
    <source>
        <dbReference type="SMART" id="SM00900"/>
    </source>
</evidence>
<feature type="modified residue" description="FMN phosphoryl threonine" evidence="6">
    <location>
        <position position="162"/>
    </location>
</feature>
<sequence length="341" mass="36742">MKDIFKLGSILFLICAVAALLLSVTNNITEPVIKERNIQANNESRKEVLKEAEEFKQLDNVKANLVEEVYEGLKGDEVVGYTIKTVPKGYGGKVEVMIGISQDGKITGVKVGNHSETPGLGSKASEPTFKDQFNGKSTEKPLIVVKGSASNDNDIAAISGATITSNAVTSGVNAAINLYKEQLLNNSQNKEVQSLEKDPMVKIFDNAQFKKIKDKSEGIVVSVYEVLDGKDKIGYIFETEPDGYDSKTEVLVGITLDGTIKGVELGEKTRNNEYLASTFDTGLKHQIENKKASEISLVQEKASKDNEVQAVSGATITSKSVVEGVNSAIDLFKKITNGTGA</sequence>
<keyword evidence="1 6" id="KW-0813">Transport</keyword>
<dbReference type="NCBIfam" id="TIGR01947">
    <property type="entry name" value="rnfG"/>
    <property type="match status" value="1"/>
</dbReference>
<keyword evidence="6" id="KW-0812">Transmembrane</keyword>
<gene>
    <name evidence="6" type="primary">rnfG</name>
    <name evidence="8" type="ORF">GCM10008917_07270</name>
</gene>
<keyword evidence="6" id="KW-0472">Membrane</keyword>
<evidence type="ECO:0000256" key="5">
    <source>
        <dbReference type="ARBA" id="ARBA00022982"/>
    </source>
</evidence>
<proteinExistence type="inferred from homology"/>
<evidence type="ECO:0000256" key="2">
    <source>
        <dbReference type="ARBA" id="ARBA00022553"/>
    </source>
</evidence>
<keyword evidence="5 6" id="KW-0249">Electron transport</keyword>
<comment type="similarity">
    <text evidence="6">Belongs to the RnfG family.</text>
</comment>
<dbReference type="EC" id="7.-.-.-" evidence="6"/>
<dbReference type="Pfam" id="PF04205">
    <property type="entry name" value="FMN_bind"/>
    <property type="match status" value="2"/>
</dbReference>
<keyword evidence="4 6" id="KW-0288">FMN</keyword>
<evidence type="ECO:0000313" key="8">
    <source>
        <dbReference type="EMBL" id="GAA0862336.1"/>
    </source>
</evidence>
<dbReference type="Gene3D" id="3.90.1010.20">
    <property type="match status" value="2"/>
</dbReference>
<comment type="subunit">
    <text evidence="6">The complex is composed of six subunits: RnfA, RnfB, RnfC, RnfD, RnfE and RnfG.</text>
</comment>
<keyword evidence="6" id="KW-1133">Transmembrane helix</keyword>
<organism evidence="8 9">
    <name type="scientific">Paraclostridium tenue</name>
    <dbReference type="NCBI Taxonomy" id="1737"/>
    <lineage>
        <taxon>Bacteria</taxon>
        <taxon>Bacillati</taxon>
        <taxon>Bacillota</taxon>
        <taxon>Clostridia</taxon>
        <taxon>Peptostreptococcales</taxon>
        <taxon>Peptostreptococcaceae</taxon>
        <taxon>Paraclostridium</taxon>
    </lineage>
</organism>
<keyword evidence="9" id="KW-1185">Reference proteome</keyword>
<dbReference type="InterPro" id="IPR010209">
    <property type="entry name" value="Ion_transpt_RnfG/RsxG"/>
</dbReference>
<feature type="domain" description="FMN-binding" evidence="7">
    <location>
        <begin position="243"/>
        <end position="332"/>
    </location>
</feature>
<dbReference type="Proteomes" id="UP001400965">
    <property type="component" value="Unassembled WGS sequence"/>
</dbReference>
<comment type="cofactor">
    <cofactor evidence="6">
        <name>FMN</name>
        <dbReference type="ChEBI" id="CHEBI:58210"/>
    </cofactor>
</comment>
<evidence type="ECO:0000313" key="9">
    <source>
        <dbReference type="Proteomes" id="UP001400965"/>
    </source>
</evidence>
<dbReference type="RefSeq" id="WP_346042638.1">
    <property type="nucleotide sequence ID" value="NZ_BAAACP010000003.1"/>
</dbReference>
<evidence type="ECO:0000256" key="3">
    <source>
        <dbReference type="ARBA" id="ARBA00022630"/>
    </source>
</evidence>
<dbReference type="InterPro" id="IPR007329">
    <property type="entry name" value="FMN-bd"/>
</dbReference>
<dbReference type="PANTHER" id="PTHR36118">
    <property type="entry name" value="ION-TRANSLOCATING OXIDOREDUCTASE COMPLEX SUBUNIT G"/>
    <property type="match status" value="1"/>
</dbReference>
<reference evidence="9" key="1">
    <citation type="journal article" date="2019" name="Int. J. Syst. Evol. Microbiol.">
        <title>The Global Catalogue of Microorganisms (GCM) 10K type strain sequencing project: providing services to taxonomists for standard genome sequencing and annotation.</title>
        <authorList>
            <consortium name="The Broad Institute Genomics Platform"/>
            <consortium name="The Broad Institute Genome Sequencing Center for Infectious Disease"/>
            <person name="Wu L."/>
            <person name="Ma J."/>
        </authorList>
    </citation>
    <scope>NUCLEOTIDE SEQUENCE [LARGE SCALE GENOMIC DNA]</scope>
    <source>
        <strain evidence="9">JCM 6486</strain>
    </source>
</reference>
<dbReference type="HAMAP" id="MF_00479">
    <property type="entry name" value="RsxG_RnfG"/>
    <property type="match status" value="1"/>
</dbReference>
<comment type="caution">
    <text evidence="8">The sequence shown here is derived from an EMBL/GenBank/DDBJ whole genome shotgun (WGS) entry which is preliminary data.</text>
</comment>
<keyword evidence="6" id="KW-1003">Cell membrane</keyword>
<comment type="subcellular location">
    <subcellularLocation>
        <location evidence="6">Cell membrane</location>
        <topology evidence="6">Single-pass membrane protein</topology>
    </subcellularLocation>
</comment>
<dbReference type="PANTHER" id="PTHR36118:SF1">
    <property type="entry name" value="ION-TRANSLOCATING OXIDOREDUCTASE COMPLEX SUBUNIT G"/>
    <property type="match status" value="1"/>
</dbReference>
<name>A0ABP3XCR7_9FIRM</name>
<accession>A0ABP3XCR7</accession>
<keyword evidence="6" id="KW-1278">Translocase</keyword>
<evidence type="ECO:0000256" key="4">
    <source>
        <dbReference type="ARBA" id="ARBA00022643"/>
    </source>
</evidence>
<keyword evidence="3 6" id="KW-0285">Flavoprotein</keyword>
<keyword evidence="2 6" id="KW-0597">Phosphoprotein</keyword>
<comment type="function">
    <text evidence="6">Part of a membrane-bound complex that couples electron transfer with translocation of ions across the membrane.</text>
</comment>
<dbReference type="SMART" id="SM00900">
    <property type="entry name" value="FMN_bind"/>
    <property type="match status" value="2"/>
</dbReference>
<feature type="domain" description="FMN-binding" evidence="7">
    <location>
        <begin position="89"/>
        <end position="179"/>
    </location>
</feature>
<dbReference type="EMBL" id="BAAACP010000003">
    <property type="protein sequence ID" value="GAA0862336.1"/>
    <property type="molecule type" value="Genomic_DNA"/>
</dbReference>
<protein>
    <recommendedName>
        <fullName evidence="6">Ion-translocating oxidoreductase complex subunit G</fullName>
        <ecNumber evidence="6">7.-.-.-</ecNumber>
    </recommendedName>
    <alternativeName>
        <fullName evidence="6">Rnf electron transport complex subunit G</fullName>
    </alternativeName>
</protein>